<evidence type="ECO:0000256" key="9">
    <source>
        <dbReference type="ARBA" id="ARBA00048679"/>
    </source>
</evidence>
<feature type="compositionally biased region" description="Basic and acidic residues" evidence="10">
    <location>
        <begin position="520"/>
        <end position="547"/>
    </location>
</feature>
<keyword evidence="6" id="KW-0418">Kinase</keyword>
<dbReference type="EMBL" id="JAODUO010000205">
    <property type="protein sequence ID" value="KAK2186321.1"/>
    <property type="molecule type" value="Genomic_DNA"/>
</dbReference>
<reference evidence="12" key="1">
    <citation type="journal article" date="2023" name="Mol. Biol. Evol.">
        <title>Third-Generation Sequencing Reveals the Adaptive Role of the Epigenome in Three Deep-Sea Polychaetes.</title>
        <authorList>
            <person name="Perez M."/>
            <person name="Aroh O."/>
            <person name="Sun Y."/>
            <person name="Lan Y."/>
            <person name="Juniper S.K."/>
            <person name="Young C.R."/>
            <person name="Angers B."/>
            <person name="Qian P.Y."/>
        </authorList>
    </citation>
    <scope>NUCLEOTIDE SEQUENCE</scope>
    <source>
        <strain evidence="12">R07B-5</strain>
    </source>
</reference>
<evidence type="ECO:0000256" key="10">
    <source>
        <dbReference type="SAM" id="MobiDB-lite"/>
    </source>
</evidence>
<dbReference type="GO" id="GO:0004674">
    <property type="term" value="F:protein serine/threonine kinase activity"/>
    <property type="evidence" value="ECO:0007669"/>
    <property type="project" value="UniProtKB-KW"/>
</dbReference>
<keyword evidence="4" id="KW-0808">Transferase</keyword>
<dbReference type="GO" id="GO:0005524">
    <property type="term" value="F:ATP binding"/>
    <property type="evidence" value="ECO:0007669"/>
    <property type="project" value="UniProtKB-KW"/>
</dbReference>
<name>A0AAD9UEG5_RIDPI</name>
<evidence type="ECO:0000256" key="4">
    <source>
        <dbReference type="ARBA" id="ARBA00022679"/>
    </source>
</evidence>
<dbReference type="EC" id="2.7.11.1" evidence="2"/>
<feature type="domain" description="Protein kinase" evidence="11">
    <location>
        <begin position="7"/>
        <end position="267"/>
    </location>
</feature>
<organism evidence="12 13">
    <name type="scientific">Ridgeia piscesae</name>
    <name type="common">Tubeworm</name>
    <dbReference type="NCBI Taxonomy" id="27915"/>
    <lineage>
        <taxon>Eukaryota</taxon>
        <taxon>Metazoa</taxon>
        <taxon>Spiralia</taxon>
        <taxon>Lophotrochozoa</taxon>
        <taxon>Annelida</taxon>
        <taxon>Polychaeta</taxon>
        <taxon>Sedentaria</taxon>
        <taxon>Canalipalpata</taxon>
        <taxon>Sabellida</taxon>
        <taxon>Siboglinidae</taxon>
        <taxon>Ridgeia</taxon>
    </lineage>
</organism>
<dbReference type="Proteomes" id="UP001209878">
    <property type="component" value="Unassembled WGS sequence"/>
</dbReference>
<dbReference type="InterPro" id="IPR011009">
    <property type="entry name" value="Kinase-like_dom_sf"/>
</dbReference>
<feature type="compositionally biased region" description="Polar residues" evidence="10">
    <location>
        <begin position="374"/>
        <end position="389"/>
    </location>
</feature>
<keyword evidence="7" id="KW-0067">ATP-binding</keyword>
<comment type="catalytic activity">
    <reaction evidence="8">
        <text>L-threonyl-[protein] + ATP = O-phospho-L-threonyl-[protein] + ADP + H(+)</text>
        <dbReference type="Rhea" id="RHEA:46608"/>
        <dbReference type="Rhea" id="RHEA-COMP:11060"/>
        <dbReference type="Rhea" id="RHEA-COMP:11605"/>
        <dbReference type="ChEBI" id="CHEBI:15378"/>
        <dbReference type="ChEBI" id="CHEBI:30013"/>
        <dbReference type="ChEBI" id="CHEBI:30616"/>
        <dbReference type="ChEBI" id="CHEBI:61977"/>
        <dbReference type="ChEBI" id="CHEBI:456216"/>
        <dbReference type="EC" id="2.7.11.1"/>
    </reaction>
</comment>
<dbReference type="PANTHER" id="PTHR44899">
    <property type="entry name" value="CAMK FAMILY PROTEIN KINASE"/>
    <property type="match status" value="1"/>
</dbReference>
<dbReference type="PANTHER" id="PTHR44899:SF3">
    <property type="entry name" value="SERINE_THREONINE-PROTEIN KINASE NEK1"/>
    <property type="match status" value="1"/>
</dbReference>
<dbReference type="InterPro" id="IPR051131">
    <property type="entry name" value="NEK_Ser/Thr_kinase_NIMA"/>
</dbReference>
<sequence>MGNLEKYISVTPIGQGSCGSVDLVRSVENKKLYALKKIELDENRKTRRKEAVLREAKILSELKHPHIVAYHDSFFDDKEQFLYIVQDYCDGGTLDDRIHEATLRRQYFTEKQVMDWFLQVSMAVRYIHSKKVLHRDLKAQNVFLNKSGSVCKLGDFGIAKNLDNAVDVANTCVGTPCYLSPEMCQDIPYSSKADIWALGCMLFEMLALKPAFDANNLVSLFYKIVKGEHDMIPEMFSQEMQNLVHTVLAKNPEDRPSARALLQLPYVRRELLVYLEEKEFQLQQLPTRQWSRPYSTPTASRIGLFSDAEAIQESRHKRVLSCRPTVTLQTSAKPERSGRVSTIPEETEDQMVRADRKLELQQEPLMEVNEDDVQTSTRSEPVTASQKSDTAVKADVKTGPNKTDAQKSVADSPKVTVARSEVKSESTVGKRVVAKQEQCKGLVEVKVDGDSVNDTVVMNAAAAKTSVKSNAEVALSSPRNVTKMPSEHSTQKVSPKFQQNGVKPSVGGSQKVNIPPLVKTSDKAVKSDSTEYKSQRIQRKDTDRTQPKESSPQPAKLPDAIVGRNFEDTSNTVQHRRQAAQPRGGRGPTPNPLILKESQRTKVVSNKMKQGVKFPPLLSTATGGGEKRRKSTSGSRHSDRPKTRDSLISVPFDPSLIDYYSDDFDDSSDSDVDEDIPEELCVYKYTTQCLSLTCGDCCHSEVNDIEEDLPGGEMADDDDLADPEEVDEELSEVVSVAREVCDDRGCEVADETIVDESAWPTSTTKLIKKQCMDTLDSKSREKLKRTCINNKGELECK</sequence>
<evidence type="ECO:0000313" key="12">
    <source>
        <dbReference type="EMBL" id="KAK2186321.1"/>
    </source>
</evidence>
<evidence type="ECO:0000256" key="1">
    <source>
        <dbReference type="ARBA" id="ARBA00010886"/>
    </source>
</evidence>
<proteinExistence type="inferred from homology"/>
<protein>
    <recommendedName>
        <fullName evidence="2">non-specific serine/threonine protein kinase</fullName>
        <ecNumber evidence="2">2.7.11.1</ecNumber>
    </recommendedName>
</protein>
<evidence type="ECO:0000259" key="11">
    <source>
        <dbReference type="PROSITE" id="PS50011"/>
    </source>
</evidence>
<dbReference type="CDD" id="cd08215">
    <property type="entry name" value="STKc_Nek"/>
    <property type="match status" value="1"/>
</dbReference>
<feature type="compositionally biased region" description="Basic and acidic residues" evidence="10">
    <location>
        <begin position="350"/>
        <end position="360"/>
    </location>
</feature>
<feature type="region of interest" description="Disordered" evidence="10">
    <location>
        <begin position="325"/>
        <end position="412"/>
    </location>
</feature>
<comment type="catalytic activity">
    <reaction evidence="9">
        <text>L-seryl-[protein] + ATP = O-phospho-L-seryl-[protein] + ADP + H(+)</text>
        <dbReference type="Rhea" id="RHEA:17989"/>
        <dbReference type="Rhea" id="RHEA-COMP:9863"/>
        <dbReference type="Rhea" id="RHEA-COMP:11604"/>
        <dbReference type="ChEBI" id="CHEBI:15378"/>
        <dbReference type="ChEBI" id="CHEBI:29999"/>
        <dbReference type="ChEBI" id="CHEBI:30616"/>
        <dbReference type="ChEBI" id="CHEBI:83421"/>
        <dbReference type="ChEBI" id="CHEBI:456216"/>
        <dbReference type="EC" id="2.7.11.1"/>
    </reaction>
</comment>
<feature type="compositionally biased region" description="Polar residues" evidence="10">
    <location>
        <begin position="491"/>
        <end position="512"/>
    </location>
</feature>
<dbReference type="PROSITE" id="PS50011">
    <property type="entry name" value="PROTEIN_KINASE_DOM"/>
    <property type="match status" value="1"/>
</dbReference>
<evidence type="ECO:0000256" key="3">
    <source>
        <dbReference type="ARBA" id="ARBA00022527"/>
    </source>
</evidence>
<dbReference type="InterPro" id="IPR008271">
    <property type="entry name" value="Ser/Thr_kinase_AS"/>
</dbReference>
<evidence type="ECO:0000256" key="6">
    <source>
        <dbReference type="ARBA" id="ARBA00022777"/>
    </source>
</evidence>
<accession>A0AAD9UEG5</accession>
<dbReference type="SMART" id="SM00220">
    <property type="entry name" value="S_TKc"/>
    <property type="match status" value="1"/>
</dbReference>
<keyword evidence="3" id="KW-0723">Serine/threonine-protein kinase</keyword>
<comment type="caution">
    <text evidence="12">The sequence shown here is derived from an EMBL/GenBank/DDBJ whole genome shotgun (WGS) entry which is preliminary data.</text>
</comment>
<comment type="similarity">
    <text evidence="1">Belongs to the protein kinase superfamily. NEK Ser/Thr protein kinase family. NIMA subfamily.</text>
</comment>
<feature type="region of interest" description="Disordered" evidence="10">
    <location>
        <begin position="473"/>
        <end position="649"/>
    </location>
</feature>
<evidence type="ECO:0000256" key="8">
    <source>
        <dbReference type="ARBA" id="ARBA00047899"/>
    </source>
</evidence>
<dbReference type="Gene3D" id="1.10.510.10">
    <property type="entry name" value="Transferase(Phosphotransferase) domain 1"/>
    <property type="match status" value="1"/>
</dbReference>
<keyword evidence="5" id="KW-0547">Nucleotide-binding</keyword>
<feature type="compositionally biased region" description="Basic and acidic residues" evidence="10">
    <location>
        <begin position="636"/>
        <end position="645"/>
    </location>
</feature>
<evidence type="ECO:0000313" key="13">
    <source>
        <dbReference type="Proteomes" id="UP001209878"/>
    </source>
</evidence>
<gene>
    <name evidence="12" type="ORF">NP493_206g05016</name>
</gene>
<keyword evidence="13" id="KW-1185">Reference proteome</keyword>
<dbReference type="Pfam" id="PF00069">
    <property type="entry name" value="Pkinase"/>
    <property type="match status" value="1"/>
</dbReference>
<dbReference type="AlphaFoldDB" id="A0AAD9UEG5"/>
<evidence type="ECO:0000256" key="5">
    <source>
        <dbReference type="ARBA" id="ARBA00022741"/>
    </source>
</evidence>
<dbReference type="PROSITE" id="PS00108">
    <property type="entry name" value="PROTEIN_KINASE_ST"/>
    <property type="match status" value="1"/>
</dbReference>
<evidence type="ECO:0000256" key="2">
    <source>
        <dbReference type="ARBA" id="ARBA00012513"/>
    </source>
</evidence>
<dbReference type="InterPro" id="IPR000719">
    <property type="entry name" value="Prot_kinase_dom"/>
</dbReference>
<dbReference type="SUPFAM" id="SSF56112">
    <property type="entry name" value="Protein kinase-like (PK-like)"/>
    <property type="match status" value="1"/>
</dbReference>
<evidence type="ECO:0000256" key="7">
    <source>
        <dbReference type="ARBA" id="ARBA00022840"/>
    </source>
</evidence>